<feature type="region of interest" description="Disordered" evidence="1">
    <location>
        <begin position="645"/>
        <end position="685"/>
    </location>
</feature>
<dbReference type="RefSeq" id="WP_012015564.1">
    <property type="nucleotide sequence ID" value="NC_009380.1"/>
</dbReference>
<name>A4XCZ3_SALTO</name>
<keyword evidence="2" id="KW-0812">Transmembrane</keyword>
<feature type="transmembrane region" description="Helical" evidence="2">
    <location>
        <begin position="216"/>
        <end position="238"/>
    </location>
</feature>
<keyword evidence="2" id="KW-0472">Membrane</keyword>
<protein>
    <submittedName>
        <fullName evidence="3">Uncharacterized protein</fullName>
    </submittedName>
</protein>
<reference evidence="4" key="1">
    <citation type="journal article" date="2007" name="Proc. Natl. Acad. Sci. U.S.A.">
        <title>Genome sequencing reveals complex secondary metabolome in the marine actinomycete Salinispora tropica.</title>
        <authorList>
            <person name="Udwary D.W."/>
            <person name="Zeigler L."/>
            <person name="Asolkar R.N."/>
            <person name="Singan V."/>
            <person name="Lapidus A."/>
            <person name="Fenical W."/>
            <person name="Jensen P.R."/>
            <person name="Moore B.S."/>
        </authorList>
    </citation>
    <scope>NUCLEOTIDE SEQUENCE [LARGE SCALE GENOMIC DNA]</scope>
    <source>
        <strain evidence="4">ATCC BAA-916 / DSM 44818 / CNB-440</strain>
    </source>
</reference>
<keyword evidence="4" id="KW-1185">Reference proteome</keyword>
<feature type="transmembrane region" description="Helical" evidence="2">
    <location>
        <begin position="383"/>
        <end position="406"/>
    </location>
</feature>
<dbReference type="eggNOG" id="ENOG502Z92A">
    <property type="taxonomic scope" value="Bacteria"/>
</dbReference>
<dbReference type="HOGENOM" id="CLU_421438_0_0_11"/>
<dbReference type="PATRIC" id="fig|369723.5.peg.4523"/>
<dbReference type="EMBL" id="CP000667">
    <property type="protein sequence ID" value="ABP56800.1"/>
    <property type="molecule type" value="Genomic_DNA"/>
</dbReference>
<organism evidence="3 4">
    <name type="scientific">Salinispora tropica (strain ATCC BAA-916 / DSM 44818 / JCM 13857 / NBRC 105044 / CNB-440)</name>
    <dbReference type="NCBI Taxonomy" id="369723"/>
    <lineage>
        <taxon>Bacteria</taxon>
        <taxon>Bacillati</taxon>
        <taxon>Actinomycetota</taxon>
        <taxon>Actinomycetes</taxon>
        <taxon>Micromonosporales</taxon>
        <taxon>Micromonosporaceae</taxon>
        <taxon>Salinispora</taxon>
    </lineage>
</organism>
<evidence type="ECO:0000313" key="4">
    <source>
        <dbReference type="Proteomes" id="UP000000235"/>
    </source>
</evidence>
<gene>
    <name evidence="3" type="ordered locus">Strop_4372</name>
</gene>
<dbReference type="AlphaFoldDB" id="A4XCZ3"/>
<evidence type="ECO:0000313" key="3">
    <source>
        <dbReference type="EMBL" id="ABP56800.1"/>
    </source>
</evidence>
<proteinExistence type="predicted"/>
<dbReference type="KEGG" id="stp:Strop_4372"/>
<sequence>MTTSTTTNVAQGDAHVGFQAGVVHGDINFYRIPPNPTPQEQFTYALKYLNARVRDQASELIEKAVAGGYATTNVQFYRLIALLSGRTLRQLAPEELDRLTAIYASLPHLDDRDEWAAGLRVIIRLLKPVRANETELVVKEIDALNQRQREAIYGHLEALLEGAIQDEMWQKAVALAESGRTADSRLERIWTFFHPTPAQPRTLPVRPAEIALRDRVRVGVGATVFSLAAAQLIMLVAAHGALDSILALLAGLVGLAGICVGGADRHYRGTRLRAKEAQIRPPRQWRREAPPGGFARKMDRLFDRYFGRYVPEGTDRAYWLAQTAGIRRNLRDEVVEIYRETHVGADRLAWLVRYLVSDVRRQWERDTLTAYRQRLRPSVRSRFLYFGGLVLVAGGTLWMFPAVVAASPLPGIGWLLLAAAAATPAARASFQIVAERRRVVDEQAERLAKEAARWAAYARWCHKLSNKPSDVQMAAWLECDRKVLVDQALQQYRLRPSQVIAHAFIEAPAPSCKKARYPQGPWRYSRYRLLLFLLTDDGVRQVDVDLDLETATSRITQRLNYRFDAVAAVRVDGIATQQQTFELTLVNGEPITVRVNDADIETLQPDEDATTIAEVSLDATGLSHTLHVLEGVAAEGKEWIKHRRRSADERLHNHDPERTQPKVDDARSAVHGNHRSIESRAQGPT</sequence>
<evidence type="ECO:0000256" key="1">
    <source>
        <dbReference type="SAM" id="MobiDB-lite"/>
    </source>
</evidence>
<dbReference type="Proteomes" id="UP000000235">
    <property type="component" value="Chromosome"/>
</dbReference>
<feature type="transmembrane region" description="Helical" evidence="2">
    <location>
        <begin position="244"/>
        <end position="263"/>
    </location>
</feature>
<keyword evidence="2" id="KW-1133">Transmembrane helix</keyword>
<dbReference type="STRING" id="369723.Strop_4372"/>
<evidence type="ECO:0000256" key="2">
    <source>
        <dbReference type="SAM" id="Phobius"/>
    </source>
</evidence>
<accession>A4XCZ3</accession>
<feature type="compositionally biased region" description="Basic and acidic residues" evidence="1">
    <location>
        <begin position="646"/>
        <end position="668"/>
    </location>
</feature>